<protein>
    <submittedName>
        <fullName evidence="1">Os08g0454600 protein</fullName>
    </submittedName>
</protein>
<evidence type="ECO:0000313" key="2">
    <source>
        <dbReference type="Proteomes" id="UP000000763"/>
    </source>
</evidence>
<feature type="non-terminal residue" evidence="1">
    <location>
        <position position="1"/>
    </location>
</feature>
<evidence type="ECO:0000313" key="1">
    <source>
        <dbReference type="EMBL" id="BAF23874.1"/>
    </source>
</evidence>
<name>Q0J591_ORYSJ</name>
<dbReference type="AlphaFoldDB" id="Q0J591"/>
<proteinExistence type="predicted"/>
<sequence length="81" mass="8702">RWYGAEGERGSGGLCWLGNLGRPCRHRRGGGREWAGGRRDGSTSSSTAFLLRRSSCHSALHVRIRRRCCGSGTGDGGRRGG</sequence>
<dbReference type="Proteomes" id="UP000000763">
    <property type="component" value="Chromosome 8"/>
</dbReference>
<organism evidence="1 2">
    <name type="scientific">Oryza sativa subsp. japonica</name>
    <name type="common">Rice</name>
    <dbReference type="NCBI Taxonomy" id="39947"/>
    <lineage>
        <taxon>Eukaryota</taxon>
        <taxon>Viridiplantae</taxon>
        <taxon>Streptophyta</taxon>
        <taxon>Embryophyta</taxon>
        <taxon>Tracheophyta</taxon>
        <taxon>Spermatophyta</taxon>
        <taxon>Magnoliopsida</taxon>
        <taxon>Liliopsida</taxon>
        <taxon>Poales</taxon>
        <taxon>Poaceae</taxon>
        <taxon>BOP clade</taxon>
        <taxon>Oryzoideae</taxon>
        <taxon>Oryzeae</taxon>
        <taxon>Oryzinae</taxon>
        <taxon>Oryza</taxon>
        <taxon>Oryza sativa</taxon>
    </lineage>
</organism>
<dbReference type="EMBL" id="AP008214">
    <property type="protein sequence ID" value="BAF23874.1"/>
    <property type="molecule type" value="Genomic_DNA"/>
</dbReference>
<reference evidence="2" key="2">
    <citation type="journal article" date="2008" name="Nucleic Acids Res.">
        <title>The rice annotation project database (RAP-DB): 2008 update.</title>
        <authorList>
            <consortium name="The rice annotation project (RAP)"/>
        </authorList>
    </citation>
    <scope>GENOME REANNOTATION</scope>
    <source>
        <strain evidence="2">cv. Nipponbare</strain>
    </source>
</reference>
<gene>
    <name evidence="1" type="ordered locus">Os08g0454600</name>
</gene>
<accession>Q0J591</accession>
<reference evidence="1 2" key="1">
    <citation type="journal article" date="2005" name="Nature">
        <title>The map-based sequence of the rice genome.</title>
        <authorList>
            <consortium name="International rice genome sequencing project (IRGSP)"/>
            <person name="Matsumoto T."/>
            <person name="Wu J."/>
            <person name="Kanamori H."/>
            <person name="Katayose Y."/>
            <person name="Fujisawa M."/>
            <person name="Namiki N."/>
            <person name="Mizuno H."/>
            <person name="Yamamoto K."/>
            <person name="Antonio B.A."/>
            <person name="Baba T."/>
            <person name="Sakata K."/>
            <person name="Nagamura Y."/>
            <person name="Aoki H."/>
            <person name="Arikawa K."/>
            <person name="Arita K."/>
            <person name="Bito T."/>
            <person name="Chiden Y."/>
            <person name="Fujitsuka N."/>
            <person name="Fukunaka R."/>
            <person name="Hamada M."/>
            <person name="Harada C."/>
            <person name="Hayashi A."/>
            <person name="Hijishita S."/>
            <person name="Honda M."/>
            <person name="Hosokawa S."/>
            <person name="Ichikawa Y."/>
            <person name="Idonuma A."/>
            <person name="Iijima M."/>
            <person name="Ikeda M."/>
            <person name="Ikeno M."/>
            <person name="Ito K."/>
            <person name="Ito S."/>
            <person name="Ito T."/>
            <person name="Ito Y."/>
            <person name="Ito Y."/>
            <person name="Iwabuchi A."/>
            <person name="Kamiya K."/>
            <person name="Karasawa W."/>
            <person name="Kurita K."/>
            <person name="Katagiri S."/>
            <person name="Kikuta A."/>
            <person name="Kobayashi H."/>
            <person name="Kobayashi N."/>
            <person name="Machita K."/>
            <person name="Maehara T."/>
            <person name="Masukawa M."/>
            <person name="Mizubayashi T."/>
            <person name="Mukai Y."/>
            <person name="Nagasaki H."/>
            <person name="Nagata Y."/>
            <person name="Naito S."/>
            <person name="Nakashima M."/>
            <person name="Nakama Y."/>
            <person name="Nakamichi Y."/>
            <person name="Nakamura M."/>
            <person name="Meguro A."/>
            <person name="Negishi M."/>
            <person name="Ohta I."/>
            <person name="Ohta T."/>
            <person name="Okamoto M."/>
            <person name="Ono N."/>
            <person name="Saji S."/>
            <person name="Sakaguchi M."/>
            <person name="Sakai K."/>
            <person name="Shibata M."/>
            <person name="Shimokawa T."/>
            <person name="Song J."/>
            <person name="Takazaki Y."/>
            <person name="Terasawa K."/>
            <person name="Tsugane M."/>
            <person name="Tsuji K."/>
            <person name="Ueda S."/>
            <person name="Waki K."/>
            <person name="Yamagata H."/>
            <person name="Yamamoto M."/>
            <person name="Yamamoto S."/>
            <person name="Yamane H."/>
            <person name="Yoshiki S."/>
            <person name="Yoshihara R."/>
            <person name="Yukawa K."/>
            <person name="Zhong H."/>
            <person name="Yano M."/>
            <person name="Yuan Q."/>
            <person name="Ouyang S."/>
            <person name="Liu J."/>
            <person name="Jones K.M."/>
            <person name="Gansberger K."/>
            <person name="Moffat K."/>
            <person name="Hill J."/>
            <person name="Bera J."/>
            <person name="Fadrosh D."/>
            <person name="Jin S."/>
            <person name="Johri S."/>
            <person name="Kim M."/>
            <person name="Overton L."/>
            <person name="Reardon M."/>
            <person name="Tsitrin T."/>
            <person name="Vuong H."/>
            <person name="Weaver B."/>
            <person name="Ciecko A."/>
            <person name="Tallon L."/>
            <person name="Jackson J."/>
            <person name="Pai G."/>
            <person name="Aken S.V."/>
            <person name="Utterback T."/>
            <person name="Reidmuller S."/>
            <person name="Feldblyum T."/>
            <person name="Hsiao J."/>
            <person name="Zismann V."/>
            <person name="Iobst S."/>
            <person name="de Vazeille A.R."/>
            <person name="Buell C.R."/>
            <person name="Ying K."/>
            <person name="Li Y."/>
            <person name="Lu T."/>
            <person name="Huang Y."/>
            <person name="Zhao Q."/>
            <person name="Feng Q."/>
            <person name="Zhang L."/>
            <person name="Zhu J."/>
            <person name="Weng Q."/>
            <person name="Mu J."/>
            <person name="Lu Y."/>
            <person name="Fan D."/>
            <person name="Liu Y."/>
            <person name="Guan J."/>
            <person name="Zhang Y."/>
            <person name="Yu S."/>
            <person name="Liu X."/>
            <person name="Zhang Y."/>
            <person name="Hong G."/>
            <person name="Han B."/>
            <person name="Choisne N."/>
            <person name="Demange N."/>
            <person name="Orjeda G."/>
            <person name="Samain S."/>
            <person name="Cattolico L."/>
            <person name="Pelletier E."/>
            <person name="Couloux A."/>
            <person name="Segurens B."/>
            <person name="Wincker P."/>
            <person name="D'Hont A."/>
            <person name="Scarpelli C."/>
            <person name="Weissenbach J."/>
            <person name="Salanoubat M."/>
            <person name="Quetier F."/>
            <person name="Yu Y."/>
            <person name="Kim H.R."/>
            <person name="Rambo T."/>
            <person name="Currie J."/>
            <person name="Collura K."/>
            <person name="Luo M."/>
            <person name="Yang T."/>
            <person name="Ammiraju J.S.S."/>
            <person name="Engler F."/>
            <person name="Soderlund C."/>
            <person name="Wing R.A."/>
            <person name="Palmer L.E."/>
            <person name="de la Bastide M."/>
            <person name="Spiegel L."/>
            <person name="Nascimento L."/>
            <person name="Zutavern T."/>
            <person name="O'Shaughnessy A."/>
            <person name="Dike S."/>
            <person name="Dedhia N."/>
            <person name="Preston R."/>
            <person name="Balija V."/>
            <person name="McCombie W.R."/>
            <person name="Chow T."/>
            <person name="Chen H."/>
            <person name="Chung M."/>
            <person name="Chen C."/>
            <person name="Shaw J."/>
            <person name="Wu H."/>
            <person name="Hsiao K."/>
            <person name="Chao Y."/>
            <person name="Chu M."/>
            <person name="Cheng C."/>
            <person name="Hour A."/>
            <person name="Lee P."/>
            <person name="Lin S."/>
            <person name="Lin Y."/>
            <person name="Liou J."/>
            <person name="Liu S."/>
            <person name="Hsing Y."/>
            <person name="Raghuvanshi S."/>
            <person name="Mohanty A."/>
            <person name="Bharti A.K."/>
            <person name="Gaur A."/>
            <person name="Gupta V."/>
            <person name="Kumar D."/>
            <person name="Ravi V."/>
            <person name="Vij S."/>
            <person name="Kapur A."/>
            <person name="Khurana P."/>
            <person name="Khurana P."/>
            <person name="Khurana J.P."/>
            <person name="Tyagi A.K."/>
            <person name="Gaikwad K."/>
            <person name="Singh A."/>
            <person name="Dalal V."/>
            <person name="Srivastava S."/>
            <person name="Dixit A."/>
            <person name="Pal A.K."/>
            <person name="Ghazi I.A."/>
            <person name="Yadav M."/>
            <person name="Pandit A."/>
            <person name="Bhargava A."/>
            <person name="Sureshbabu K."/>
            <person name="Batra K."/>
            <person name="Sharma T.R."/>
            <person name="Mohapatra T."/>
            <person name="Singh N.K."/>
            <person name="Messing J."/>
            <person name="Nelson A.B."/>
            <person name="Fuks G."/>
            <person name="Kavchok S."/>
            <person name="Keizer G."/>
            <person name="Linton E."/>
            <person name="Llaca V."/>
            <person name="Song R."/>
            <person name="Tanyolac B."/>
            <person name="Young S."/>
            <person name="Ho-Il K."/>
            <person name="Hahn J.H."/>
            <person name="Sangsakoo G."/>
            <person name="Vanavichit A."/>
            <person name="de Mattos Luiz.A.T."/>
            <person name="Zimmer P.D."/>
            <person name="Malone G."/>
            <person name="Dellagostin O."/>
            <person name="de Oliveira A.C."/>
            <person name="Bevan M."/>
            <person name="Bancroft I."/>
            <person name="Minx P."/>
            <person name="Cordum H."/>
            <person name="Wilson R."/>
            <person name="Cheng Z."/>
            <person name="Jin W."/>
            <person name="Jiang J."/>
            <person name="Leong S.A."/>
            <person name="Iwama H."/>
            <person name="Gojobori T."/>
            <person name="Itoh T."/>
            <person name="Niimura Y."/>
            <person name="Fujii Y."/>
            <person name="Habara T."/>
            <person name="Sakai H."/>
            <person name="Sato Y."/>
            <person name="Wilson G."/>
            <person name="Kumar K."/>
            <person name="McCouch S."/>
            <person name="Juretic N."/>
            <person name="Hoen D."/>
            <person name="Wright S."/>
            <person name="Bruskiewich R."/>
            <person name="Bureau T."/>
            <person name="Miyao A."/>
            <person name="Hirochika H."/>
            <person name="Nishikawa T."/>
            <person name="Kadowaki K."/>
            <person name="Sugiura M."/>
            <person name="Burr B."/>
            <person name="Sasaki T."/>
        </authorList>
    </citation>
    <scope>NUCLEOTIDE SEQUENCE [LARGE SCALE GENOMIC DNA]</scope>
    <source>
        <strain evidence="2">cv. Nipponbare</strain>
    </source>
</reference>
<dbReference type="KEGG" id="dosa:Os08g0454600"/>